<keyword evidence="4" id="KW-0521">NADP</keyword>
<evidence type="ECO:0000313" key="14">
    <source>
        <dbReference type="Proteomes" id="UP001213681"/>
    </source>
</evidence>
<sequence length="337" mass="37359">MSFSKVVSEATQALFDKLPHQIQQVIQLPAVRKGLAFLAAWKTLSVINSYLSHQAQNNWVRLGPWDPSQELVVLTGGCSGIGKQILEDLTKLNVKVIILDVQDPKFELPSNAYFYRADITSSSVVKEVGNQIRKEHGNPTILINNAGVGFRDPILDASEERIRLTMEVNTLSHYWTVKEFLPAMVQKNHGHVITVASLASFVGFGEIAPYASSKAAALAFHESLTQELRHWYKAEKVRTSVIHPFWVHTPLIGDMVKVGKHLGAPILSPKDVSSAVVKQIVSQTGGQIIIPSKLSPASFMRSLPNWLQERERDKGSLQFVKLRELRTALATQKAAAE</sequence>
<comment type="function">
    <text evidence="9">Catalyzes the reduction of all-trans-retinal to all-trans-retinol in the presence of NADPH.</text>
</comment>
<reference evidence="13" key="2">
    <citation type="journal article" date="2023" name="IMA Fungus">
        <title>Comparative genomic study of the Penicillium genus elucidates a diverse pangenome and 15 lateral gene transfer events.</title>
        <authorList>
            <person name="Petersen C."/>
            <person name="Sorensen T."/>
            <person name="Nielsen M.R."/>
            <person name="Sondergaard T.E."/>
            <person name="Sorensen J.L."/>
            <person name="Fitzpatrick D.A."/>
            <person name="Frisvad J.C."/>
            <person name="Nielsen K.L."/>
        </authorList>
    </citation>
    <scope>NUCLEOTIDE SEQUENCE</scope>
    <source>
        <strain evidence="13">IBT 16125</strain>
    </source>
</reference>
<comment type="similarity">
    <text evidence="2 12">Belongs to the short-chain dehydrogenases/reductases (SDR) family.</text>
</comment>
<evidence type="ECO:0000256" key="1">
    <source>
        <dbReference type="ARBA" id="ARBA00004141"/>
    </source>
</evidence>
<evidence type="ECO:0000256" key="8">
    <source>
        <dbReference type="ARBA" id="ARBA00023136"/>
    </source>
</evidence>
<dbReference type="EMBL" id="JAPVEA010000005">
    <property type="protein sequence ID" value="KAJ5453823.1"/>
    <property type="molecule type" value="Genomic_DNA"/>
</dbReference>
<dbReference type="InterPro" id="IPR036291">
    <property type="entry name" value="NAD(P)-bd_dom_sf"/>
</dbReference>
<dbReference type="AlphaFoldDB" id="A0AAD6C7M3"/>
<dbReference type="PANTHER" id="PTHR24322">
    <property type="entry name" value="PKSB"/>
    <property type="match status" value="1"/>
</dbReference>
<dbReference type="Proteomes" id="UP001213681">
    <property type="component" value="Unassembled WGS sequence"/>
</dbReference>
<name>A0AAD6C7M3_9EURO</name>
<dbReference type="Pfam" id="PF00106">
    <property type="entry name" value="adh_short"/>
    <property type="match status" value="1"/>
</dbReference>
<comment type="subcellular location">
    <subcellularLocation>
        <location evidence="1">Membrane</location>
        <topology evidence="1">Multi-pass membrane protein</topology>
    </subcellularLocation>
</comment>
<dbReference type="PRINTS" id="PR00080">
    <property type="entry name" value="SDRFAMILY"/>
</dbReference>
<dbReference type="PRINTS" id="PR00081">
    <property type="entry name" value="GDHRDH"/>
</dbReference>
<dbReference type="GeneID" id="81598404"/>
<evidence type="ECO:0000256" key="10">
    <source>
        <dbReference type="ARBA" id="ARBA00068717"/>
    </source>
</evidence>
<evidence type="ECO:0000256" key="7">
    <source>
        <dbReference type="ARBA" id="ARBA00023098"/>
    </source>
</evidence>
<evidence type="ECO:0000256" key="9">
    <source>
        <dbReference type="ARBA" id="ARBA00059620"/>
    </source>
</evidence>
<evidence type="ECO:0000256" key="4">
    <source>
        <dbReference type="ARBA" id="ARBA00022857"/>
    </source>
</evidence>
<dbReference type="InterPro" id="IPR002347">
    <property type="entry name" value="SDR_fam"/>
</dbReference>
<dbReference type="FunFam" id="3.40.50.720:FF:000131">
    <property type="entry name" value="Short-chain dehydrogenase/reductase 3"/>
    <property type="match status" value="1"/>
</dbReference>
<dbReference type="GO" id="GO:0052650">
    <property type="term" value="F:all-trans-retinol dehydrogenase (NADP+) activity"/>
    <property type="evidence" value="ECO:0007669"/>
    <property type="project" value="UniProtKB-ARBA"/>
</dbReference>
<evidence type="ECO:0000256" key="2">
    <source>
        <dbReference type="ARBA" id="ARBA00006484"/>
    </source>
</evidence>
<keyword evidence="7" id="KW-0443">Lipid metabolism</keyword>
<evidence type="ECO:0000256" key="6">
    <source>
        <dbReference type="ARBA" id="ARBA00023002"/>
    </source>
</evidence>
<dbReference type="PANTHER" id="PTHR24322:SF736">
    <property type="entry name" value="RETINOL DEHYDROGENASE 10"/>
    <property type="match status" value="1"/>
</dbReference>
<organism evidence="13 14">
    <name type="scientific">Penicillium daleae</name>
    <dbReference type="NCBI Taxonomy" id="63821"/>
    <lineage>
        <taxon>Eukaryota</taxon>
        <taxon>Fungi</taxon>
        <taxon>Dikarya</taxon>
        <taxon>Ascomycota</taxon>
        <taxon>Pezizomycotina</taxon>
        <taxon>Eurotiomycetes</taxon>
        <taxon>Eurotiomycetidae</taxon>
        <taxon>Eurotiales</taxon>
        <taxon>Aspergillaceae</taxon>
        <taxon>Penicillium</taxon>
    </lineage>
</organism>
<dbReference type="RefSeq" id="XP_056766779.1">
    <property type="nucleotide sequence ID" value="XM_056908161.1"/>
</dbReference>
<keyword evidence="3" id="KW-0812">Transmembrane</keyword>
<keyword evidence="5" id="KW-1133">Transmembrane helix</keyword>
<dbReference type="Gene3D" id="3.40.50.720">
    <property type="entry name" value="NAD(P)-binding Rossmann-like Domain"/>
    <property type="match status" value="1"/>
</dbReference>
<protein>
    <recommendedName>
        <fullName evidence="10">Short-chain dehydrogenase/reductase 3</fullName>
    </recommendedName>
    <alternativeName>
        <fullName evidence="11">Retinal short-chain dehydrogenase/reductase 1</fullName>
    </alternativeName>
</protein>
<gene>
    <name evidence="13" type="ORF">N7458_004779</name>
</gene>
<evidence type="ECO:0000256" key="11">
    <source>
        <dbReference type="ARBA" id="ARBA00082544"/>
    </source>
</evidence>
<comment type="caution">
    <text evidence="13">The sequence shown here is derived from an EMBL/GenBank/DDBJ whole genome shotgun (WGS) entry which is preliminary data.</text>
</comment>
<dbReference type="SUPFAM" id="SSF51735">
    <property type="entry name" value="NAD(P)-binding Rossmann-fold domains"/>
    <property type="match status" value="1"/>
</dbReference>
<reference evidence="13" key="1">
    <citation type="submission" date="2022-12" db="EMBL/GenBank/DDBJ databases">
        <authorList>
            <person name="Petersen C."/>
        </authorList>
    </citation>
    <scope>NUCLEOTIDE SEQUENCE</scope>
    <source>
        <strain evidence="13">IBT 16125</strain>
    </source>
</reference>
<accession>A0AAD6C7M3</accession>
<keyword evidence="6" id="KW-0560">Oxidoreductase</keyword>
<keyword evidence="14" id="KW-1185">Reference proteome</keyword>
<evidence type="ECO:0000256" key="5">
    <source>
        <dbReference type="ARBA" id="ARBA00022989"/>
    </source>
</evidence>
<evidence type="ECO:0000256" key="12">
    <source>
        <dbReference type="RuleBase" id="RU000363"/>
    </source>
</evidence>
<dbReference type="GO" id="GO:0016020">
    <property type="term" value="C:membrane"/>
    <property type="evidence" value="ECO:0007669"/>
    <property type="project" value="UniProtKB-SubCell"/>
</dbReference>
<keyword evidence="8" id="KW-0472">Membrane</keyword>
<evidence type="ECO:0000313" key="13">
    <source>
        <dbReference type="EMBL" id="KAJ5453823.1"/>
    </source>
</evidence>
<proteinExistence type="inferred from homology"/>
<evidence type="ECO:0000256" key="3">
    <source>
        <dbReference type="ARBA" id="ARBA00022692"/>
    </source>
</evidence>